<organism evidence="1 2">
    <name type="scientific">Lasiodiplodia mahajangana</name>
    <dbReference type="NCBI Taxonomy" id="1108764"/>
    <lineage>
        <taxon>Eukaryota</taxon>
        <taxon>Fungi</taxon>
        <taxon>Dikarya</taxon>
        <taxon>Ascomycota</taxon>
        <taxon>Pezizomycotina</taxon>
        <taxon>Dothideomycetes</taxon>
        <taxon>Dothideomycetes incertae sedis</taxon>
        <taxon>Botryosphaeriales</taxon>
        <taxon>Botryosphaeriaceae</taxon>
        <taxon>Lasiodiplodia</taxon>
    </lineage>
</organism>
<proteinExistence type="predicted"/>
<dbReference type="EMBL" id="JAPUUL010000466">
    <property type="protein sequence ID" value="KAJ8130582.1"/>
    <property type="molecule type" value="Genomic_DNA"/>
</dbReference>
<sequence length="460" mass="51945">MARSTPGMLLDTYCKDRLSELAPEPGRSKGGECAKPNLSRAIERRGEETLSGSAQFSAFDVPEFSKLTPYFPSQRPEADRTCAHPSENKIFTLKIPRVFERPETPDPDQSYPALDIDHMTITPAIMSGRKQLFPKKASGKGEISRTLFPTRDKVRKRKRHNGDKDISGYRLPYIYAGEGDGSDYESDDSTFEPKRPSSARKPKRRGWFGGLLFSLDRHPYLPSILGYWLNFGFSLVCVAGTLWIVWVIVVGLREDFAAAQSVVREELLDEMTKCRSDYIANKCAPVASRLPAMYQLCEQWFACMNKNPDHLKKVQLGAKSIVEIINEIVDTMSYKTLALLLLLFAIFVFSGRSLYKTASDFPDFTRYGPPPPAYSQPPGNEHAIHQQVYWQAIQPQTPRYNSRRLQSNEETPETDTSPPRARAFKALPPPETPGGRRSPSKTERARSRSPTKPRSPTKLF</sequence>
<protein>
    <submittedName>
        <fullName evidence="1">Uncharacterized protein</fullName>
    </submittedName>
</protein>
<dbReference type="Proteomes" id="UP001153332">
    <property type="component" value="Unassembled WGS sequence"/>
</dbReference>
<comment type="caution">
    <text evidence="1">The sequence shown here is derived from an EMBL/GenBank/DDBJ whole genome shotgun (WGS) entry which is preliminary data.</text>
</comment>
<evidence type="ECO:0000313" key="1">
    <source>
        <dbReference type="EMBL" id="KAJ8130582.1"/>
    </source>
</evidence>
<reference evidence="1" key="1">
    <citation type="submission" date="2022-12" db="EMBL/GenBank/DDBJ databases">
        <title>Genome Sequence of Lasiodiplodia mahajangana.</title>
        <authorList>
            <person name="Buettner E."/>
        </authorList>
    </citation>
    <scope>NUCLEOTIDE SEQUENCE</scope>
    <source>
        <strain evidence="1">VT137</strain>
    </source>
</reference>
<keyword evidence="2" id="KW-1185">Reference proteome</keyword>
<gene>
    <name evidence="1" type="ORF">O1611_g3052</name>
</gene>
<accession>A0ACC2JSV2</accession>
<name>A0ACC2JSV2_9PEZI</name>
<evidence type="ECO:0000313" key="2">
    <source>
        <dbReference type="Proteomes" id="UP001153332"/>
    </source>
</evidence>